<dbReference type="EMBL" id="CAJOBI010088995">
    <property type="protein sequence ID" value="CAF4532697.1"/>
    <property type="molecule type" value="Genomic_DNA"/>
</dbReference>
<feature type="non-terminal residue" evidence="2">
    <location>
        <position position="1"/>
    </location>
</feature>
<evidence type="ECO:0000313" key="1">
    <source>
        <dbReference type="EMBL" id="CAF4532697.1"/>
    </source>
</evidence>
<accession>A0A8S3C640</accession>
<protein>
    <submittedName>
        <fullName evidence="2">Uncharacterized protein</fullName>
    </submittedName>
</protein>
<dbReference type="EMBL" id="CAJOBI010164784">
    <property type="protein sequence ID" value="CAF4865200.1"/>
    <property type="molecule type" value="Genomic_DNA"/>
</dbReference>
<sequence>SFFQQTQWPFSNETTSRLSPLFEKHPYDTYLYNNPLSQKTGNLPEAKSASTALHTYYTMTTDSLKKVSNVLKIFLLR</sequence>
<gene>
    <name evidence="1" type="ORF">SMN809_LOCUS36306</name>
    <name evidence="2" type="ORF">SMN809_LOCUS50050</name>
</gene>
<name>A0A8S3C640_9BILA</name>
<dbReference type="Proteomes" id="UP000676336">
    <property type="component" value="Unassembled WGS sequence"/>
</dbReference>
<reference evidence="2" key="1">
    <citation type="submission" date="2021-02" db="EMBL/GenBank/DDBJ databases">
        <authorList>
            <person name="Nowell W R."/>
        </authorList>
    </citation>
    <scope>NUCLEOTIDE SEQUENCE</scope>
</reference>
<organism evidence="2 3">
    <name type="scientific">Rotaria magnacalcarata</name>
    <dbReference type="NCBI Taxonomy" id="392030"/>
    <lineage>
        <taxon>Eukaryota</taxon>
        <taxon>Metazoa</taxon>
        <taxon>Spiralia</taxon>
        <taxon>Gnathifera</taxon>
        <taxon>Rotifera</taxon>
        <taxon>Eurotatoria</taxon>
        <taxon>Bdelloidea</taxon>
        <taxon>Philodinida</taxon>
        <taxon>Philodinidae</taxon>
        <taxon>Rotaria</taxon>
    </lineage>
</organism>
<proteinExistence type="predicted"/>
<comment type="caution">
    <text evidence="2">The sequence shown here is derived from an EMBL/GenBank/DDBJ whole genome shotgun (WGS) entry which is preliminary data.</text>
</comment>
<dbReference type="AlphaFoldDB" id="A0A8S3C640"/>
<evidence type="ECO:0000313" key="2">
    <source>
        <dbReference type="EMBL" id="CAF4865200.1"/>
    </source>
</evidence>
<evidence type="ECO:0000313" key="3">
    <source>
        <dbReference type="Proteomes" id="UP000676336"/>
    </source>
</evidence>